<keyword evidence="1 4" id="KW-0732">Signal</keyword>
<dbReference type="InterPro" id="IPR013517">
    <property type="entry name" value="FG-GAP"/>
</dbReference>
<keyword evidence="7" id="KW-1185">Reference proteome</keyword>
<dbReference type="AlphaFoldDB" id="A0A1M6FX08"/>
<keyword evidence="2" id="KW-0677">Repeat</keyword>
<sequence>MKINTKNIAVFCSLLFSISTSAQFTQQSKLVSPERGSRDEFGTSVDIRGDFAISGTPRYDIAAGAAYIYTKDANGNWNYHQSLIPDDSKPMAEFGGAVKMSEDYIVVASGRADIGQTIRAGALYVYNRDETNWNFSTKIITSDYSNDAMLGMTHTSLDTENNTIVAGAPGENVWTGSVYVFEKNGGEWSEVQKILSPSPEEISSFGIGVAISGNTLVIGANEANNFIGAVYIYNKNANGQWIFNQEITAADGISGDYFGSSVSIDDNIIVVGAFGVNGVKGAAYVFKKNDSGSWEELQKLTASTSIPDAHFGFQCDVAGANLVVGAPHAWAFTLGEVFLFNENVSGQWEETQIIQSNDIAVANFFGWSVALYEDQIIAGAPWENTDENGNNPIDESGSAYIFKNPSLHTSDFNKKEASALYYPNPTEKLLTIASTNKRIKTIKVVGVTGLLLKKHDEVNSVNFTLDIQHYSNGVYMVYVEFDDGSKSIQKIIKH</sequence>
<reference evidence="7" key="1">
    <citation type="submission" date="2016-11" db="EMBL/GenBank/DDBJ databases">
        <authorList>
            <person name="Varghese N."/>
            <person name="Submissions S."/>
        </authorList>
    </citation>
    <scope>NUCLEOTIDE SEQUENCE [LARGE SCALE GENOMIC DNA]</scope>
    <source>
        <strain evidence="7">DSM 26349</strain>
    </source>
</reference>
<keyword evidence="3" id="KW-0325">Glycoprotein</keyword>
<dbReference type="RefSeq" id="WP_073217022.1">
    <property type="nucleotide sequence ID" value="NZ_FNNS01000009.1"/>
</dbReference>
<evidence type="ECO:0000256" key="1">
    <source>
        <dbReference type="ARBA" id="ARBA00022729"/>
    </source>
</evidence>
<protein>
    <submittedName>
        <fullName evidence="6">Por secretion system C-terminal sorting domain-containing protein</fullName>
    </submittedName>
</protein>
<dbReference type="Pfam" id="PF14312">
    <property type="entry name" value="FG-GAP_2"/>
    <property type="match status" value="5"/>
</dbReference>
<evidence type="ECO:0000259" key="5">
    <source>
        <dbReference type="Pfam" id="PF18962"/>
    </source>
</evidence>
<accession>A0A1M6FX08</accession>
<dbReference type="InterPro" id="IPR026444">
    <property type="entry name" value="Secre_tail"/>
</dbReference>
<dbReference type="OrthoDB" id="964745at2"/>
<dbReference type="Proteomes" id="UP000184172">
    <property type="component" value="Unassembled WGS sequence"/>
</dbReference>
<dbReference type="Gene3D" id="2.130.10.130">
    <property type="entry name" value="Integrin alpha, N-terminal"/>
    <property type="match status" value="2"/>
</dbReference>
<evidence type="ECO:0000256" key="2">
    <source>
        <dbReference type="ARBA" id="ARBA00022737"/>
    </source>
</evidence>
<organism evidence="6 7">
    <name type="scientific">Aequorivita viscosa</name>
    <dbReference type="NCBI Taxonomy" id="797419"/>
    <lineage>
        <taxon>Bacteria</taxon>
        <taxon>Pseudomonadati</taxon>
        <taxon>Bacteroidota</taxon>
        <taxon>Flavobacteriia</taxon>
        <taxon>Flavobacteriales</taxon>
        <taxon>Flavobacteriaceae</taxon>
        <taxon>Aequorivita</taxon>
    </lineage>
</organism>
<dbReference type="PANTHER" id="PTHR36220">
    <property type="entry name" value="UNNAMED PRODUCT"/>
    <property type="match status" value="1"/>
</dbReference>
<dbReference type="EMBL" id="FQYV01000008">
    <property type="protein sequence ID" value="SHJ02194.1"/>
    <property type="molecule type" value="Genomic_DNA"/>
</dbReference>
<feature type="signal peptide" evidence="4">
    <location>
        <begin position="1"/>
        <end position="22"/>
    </location>
</feature>
<dbReference type="PANTHER" id="PTHR36220:SF1">
    <property type="entry name" value="GAMMA TUBULIN COMPLEX COMPONENT C-TERMINAL DOMAIN-CONTAINING PROTEIN"/>
    <property type="match status" value="1"/>
</dbReference>
<proteinExistence type="predicted"/>
<dbReference type="SMART" id="SM00191">
    <property type="entry name" value="Int_alpha"/>
    <property type="match status" value="6"/>
</dbReference>
<name>A0A1M6FX08_9FLAO</name>
<dbReference type="InterPro" id="IPR028994">
    <property type="entry name" value="Integrin_alpha_N"/>
</dbReference>
<dbReference type="InterPro" id="IPR013519">
    <property type="entry name" value="Int_alpha_beta-p"/>
</dbReference>
<dbReference type="Pfam" id="PF18962">
    <property type="entry name" value="Por_Secre_tail"/>
    <property type="match status" value="1"/>
</dbReference>
<feature type="chain" id="PRO_5009917525" evidence="4">
    <location>
        <begin position="23"/>
        <end position="494"/>
    </location>
</feature>
<dbReference type="NCBIfam" id="TIGR04183">
    <property type="entry name" value="Por_Secre_tail"/>
    <property type="match status" value="1"/>
</dbReference>
<evidence type="ECO:0000256" key="4">
    <source>
        <dbReference type="SAM" id="SignalP"/>
    </source>
</evidence>
<feature type="domain" description="Secretion system C-terminal sorting" evidence="5">
    <location>
        <begin position="422"/>
        <end position="492"/>
    </location>
</feature>
<dbReference type="SUPFAM" id="SSF69318">
    <property type="entry name" value="Integrin alpha N-terminal domain"/>
    <property type="match status" value="1"/>
</dbReference>
<gene>
    <name evidence="6" type="ORF">SAMN04487908_10876</name>
</gene>
<evidence type="ECO:0000256" key="3">
    <source>
        <dbReference type="ARBA" id="ARBA00023180"/>
    </source>
</evidence>
<evidence type="ECO:0000313" key="6">
    <source>
        <dbReference type="EMBL" id="SHJ02194.1"/>
    </source>
</evidence>
<evidence type="ECO:0000313" key="7">
    <source>
        <dbReference type="Proteomes" id="UP000184172"/>
    </source>
</evidence>
<dbReference type="STRING" id="797419.SAMN05216556_10939"/>